<dbReference type="InterPro" id="IPR036034">
    <property type="entry name" value="PDZ_sf"/>
</dbReference>
<dbReference type="PANTHER" id="PTHR43343">
    <property type="entry name" value="PEPTIDASE S12"/>
    <property type="match status" value="1"/>
</dbReference>
<comment type="similarity">
    <text evidence="1">Belongs to the peptidase S1C family.</text>
</comment>
<dbReference type="PROSITE" id="PS50106">
    <property type="entry name" value="PDZ"/>
    <property type="match status" value="1"/>
</dbReference>
<dbReference type="SMART" id="SM00228">
    <property type="entry name" value="PDZ"/>
    <property type="match status" value="1"/>
</dbReference>
<dbReference type="PANTHER" id="PTHR43343:SF3">
    <property type="entry name" value="PROTEASE DO-LIKE 8, CHLOROPLASTIC"/>
    <property type="match status" value="1"/>
</dbReference>
<evidence type="ECO:0000259" key="7">
    <source>
        <dbReference type="PROSITE" id="PS50106"/>
    </source>
</evidence>
<evidence type="ECO:0000256" key="3">
    <source>
        <dbReference type="ARBA" id="ARBA00022801"/>
    </source>
</evidence>
<dbReference type="AlphaFoldDB" id="A0A1Q2D8Q6"/>
<sequence>MLKRFGVSLAGGVLGGALVVGGAVAYDQTTNNTSTNTATIEQSNQLKQSNSDKTQVTNVKSNISTDVTKAVEKMENSVVSITTLQKKNNRMSDLEQFFGQAAGEDDNANGELAEAGEGSGVIYRKDGNKAFVVTNNHVVAGADAVEVLLNSGEKVSAKIVGTDAYSDLAVLEISSKEVKSVAEFANSNDVKVGEPALAMGSPLGSTFANSVSQGIVSAKDRMIMNKTEDGQPININAIQTDAAINPGNSGGPLVNLSGQVIGINSSKIAQAATGVSAEGMGFAIPSNDVVAIINQLEKDGKVIRPMLGITMVDLGYVSAEERESVLKLTDKDINGGVVVGSVVDGSPAAKAGLKKFAVITQVDGQDLDNRSELQAKLYSKNIGDSMKLTYYYNGKKETTTVKLDQDSSNLEKQAAESQNSSNSRN</sequence>
<dbReference type="Gene3D" id="2.40.10.10">
    <property type="entry name" value="Trypsin-like serine proteases"/>
    <property type="match status" value="2"/>
</dbReference>
<evidence type="ECO:0000256" key="5">
    <source>
        <dbReference type="SAM" id="MobiDB-lite"/>
    </source>
</evidence>
<keyword evidence="4" id="KW-0720">Serine protease</keyword>
<feature type="region of interest" description="Disordered" evidence="5">
    <location>
        <begin position="404"/>
        <end position="425"/>
    </location>
</feature>
<dbReference type="InterPro" id="IPR009003">
    <property type="entry name" value="Peptidase_S1_PA"/>
</dbReference>
<dbReference type="Pfam" id="PF13365">
    <property type="entry name" value="Trypsin_2"/>
    <property type="match status" value="1"/>
</dbReference>
<dbReference type="InterPro" id="IPR001478">
    <property type="entry name" value="PDZ"/>
</dbReference>
<keyword evidence="3" id="KW-0378">Hydrolase</keyword>
<gene>
    <name evidence="8" type="ORF">BW732_03715</name>
</gene>
<feature type="chain" id="PRO_5013088932" evidence="6">
    <location>
        <begin position="26"/>
        <end position="425"/>
    </location>
</feature>
<dbReference type="STRING" id="633807.BW732_03715"/>
<organism evidence="8 9">
    <name type="scientific">Vagococcus penaei</name>
    <dbReference type="NCBI Taxonomy" id="633807"/>
    <lineage>
        <taxon>Bacteria</taxon>
        <taxon>Bacillati</taxon>
        <taxon>Bacillota</taxon>
        <taxon>Bacilli</taxon>
        <taxon>Lactobacillales</taxon>
        <taxon>Enterococcaceae</taxon>
        <taxon>Vagococcus</taxon>
    </lineage>
</organism>
<name>A0A1Q2D8Q6_9ENTE</name>
<dbReference type="PRINTS" id="PR00834">
    <property type="entry name" value="PROTEASES2C"/>
</dbReference>
<keyword evidence="9" id="KW-1185">Reference proteome</keyword>
<dbReference type="InterPro" id="IPR043504">
    <property type="entry name" value="Peptidase_S1_PA_chymotrypsin"/>
</dbReference>
<evidence type="ECO:0000256" key="1">
    <source>
        <dbReference type="ARBA" id="ARBA00010541"/>
    </source>
</evidence>
<dbReference type="Proteomes" id="UP000188246">
    <property type="component" value="Chromosome"/>
</dbReference>
<feature type="signal peptide" evidence="6">
    <location>
        <begin position="1"/>
        <end position="25"/>
    </location>
</feature>
<dbReference type="InterPro" id="IPR001940">
    <property type="entry name" value="Peptidase_S1C"/>
</dbReference>
<dbReference type="Gene3D" id="2.30.42.10">
    <property type="match status" value="1"/>
</dbReference>
<evidence type="ECO:0000256" key="6">
    <source>
        <dbReference type="SAM" id="SignalP"/>
    </source>
</evidence>
<dbReference type="SUPFAM" id="SSF50156">
    <property type="entry name" value="PDZ domain-like"/>
    <property type="match status" value="1"/>
</dbReference>
<keyword evidence="6" id="KW-0732">Signal</keyword>
<accession>A0A1Q2D8Q6</accession>
<evidence type="ECO:0000313" key="8">
    <source>
        <dbReference type="EMBL" id="AQP54774.1"/>
    </source>
</evidence>
<evidence type="ECO:0000313" key="9">
    <source>
        <dbReference type="Proteomes" id="UP000188246"/>
    </source>
</evidence>
<dbReference type="GO" id="GO:0006508">
    <property type="term" value="P:proteolysis"/>
    <property type="evidence" value="ECO:0007669"/>
    <property type="project" value="UniProtKB-KW"/>
</dbReference>
<reference evidence="8 9" key="1">
    <citation type="journal article" date="2010" name="Int. J. Syst. Evol. Microbiol.">
        <title>Vagococcus penaei sp. nov., isolated from spoilage microbiota of cooked shrimp (Penaeus vannamei).</title>
        <authorList>
            <person name="Jaffres E."/>
            <person name="Prevost H."/>
            <person name="Rossero A."/>
            <person name="Joffraud J.J."/>
            <person name="Dousset X."/>
        </authorList>
    </citation>
    <scope>NUCLEOTIDE SEQUENCE [LARGE SCALE GENOMIC DNA]</scope>
    <source>
        <strain evidence="8 9">CD276</strain>
    </source>
</reference>
<dbReference type="EMBL" id="CP019609">
    <property type="protein sequence ID" value="AQP54774.1"/>
    <property type="molecule type" value="Genomic_DNA"/>
</dbReference>
<dbReference type="SUPFAM" id="SSF50494">
    <property type="entry name" value="Trypsin-like serine proteases"/>
    <property type="match status" value="1"/>
</dbReference>
<dbReference type="GO" id="GO:0004252">
    <property type="term" value="F:serine-type endopeptidase activity"/>
    <property type="evidence" value="ECO:0007669"/>
    <property type="project" value="InterPro"/>
</dbReference>
<evidence type="ECO:0000256" key="4">
    <source>
        <dbReference type="ARBA" id="ARBA00022825"/>
    </source>
</evidence>
<protein>
    <submittedName>
        <fullName evidence="8">Serine protease</fullName>
    </submittedName>
</protein>
<dbReference type="InterPro" id="IPR051201">
    <property type="entry name" value="Chloro_Bact_Ser_Proteases"/>
</dbReference>
<evidence type="ECO:0000256" key="2">
    <source>
        <dbReference type="ARBA" id="ARBA00022670"/>
    </source>
</evidence>
<feature type="domain" description="PDZ" evidence="7">
    <location>
        <begin position="293"/>
        <end position="394"/>
    </location>
</feature>
<feature type="compositionally biased region" description="Polar residues" evidence="5">
    <location>
        <begin position="406"/>
        <end position="425"/>
    </location>
</feature>
<proteinExistence type="inferred from homology"/>
<dbReference type="Pfam" id="PF13180">
    <property type="entry name" value="PDZ_2"/>
    <property type="match status" value="1"/>
</dbReference>
<dbReference type="KEGG" id="vpi:BW732_03715"/>
<keyword evidence="2 8" id="KW-0645">Protease</keyword>